<dbReference type="PANTHER" id="PTHR12800:SF3">
    <property type="entry name" value="HSP90 CO-CHAPERONE CDC37"/>
    <property type="match status" value="1"/>
</dbReference>
<name>A0ABV0UAV0_9TELE</name>
<proteinExistence type="predicted"/>
<comment type="caution">
    <text evidence="1">The sequence shown here is derived from an EMBL/GenBank/DDBJ whole genome shotgun (WGS) entry which is preliminary data.</text>
</comment>
<protein>
    <submittedName>
        <fullName evidence="1">Hsp90 co-chaperone Cdc37</fullName>
    </submittedName>
</protein>
<dbReference type="Proteomes" id="UP001482620">
    <property type="component" value="Unassembled WGS sequence"/>
</dbReference>
<organism evidence="1 2">
    <name type="scientific">Ilyodon furcidens</name>
    <name type="common">goldbreast splitfin</name>
    <dbReference type="NCBI Taxonomy" id="33524"/>
    <lineage>
        <taxon>Eukaryota</taxon>
        <taxon>Metazoa</taxon>
        <taxon>Chordata</taxon>
        <taxon>Craniata</taxon>
        <taxon>Vertebrata</taxon>
        <taxon>Euteleostomi</taxon>
        <taxon>Actinopterygii</taxon>
        <taxon>Neopterygii</taxon>
        <taxon>Teleostei</taxon>
        <taxon>Neoteleostei</taxon>
        <taxon>Acanthomorphata</taxon>
        <taxon>Ovalentaria</taxon>
        <taxon>Atherinomorphae</taxon>
        <taxon>Cyprinodontiformes</taxon>
        <taxon>Goodeidae</taxon>
        <taxon>Ilyodon</taxon>
    </lineage>
</organism>
<accession>A0ABV0UAV0</accession>
<dbReference type="InterPro" id="IPR004918">
    <property type="entry name" value="Cdc37"/>
</dbReference>
<sequence>MPKNSNTLTADKPYQDVFNRELDLLKEQDHRCVQACMEGAMKELEEEERQKRVGPGGLDPLEVYESLPKLHQFCFHRLGTDLVVRSWKLTTS</sequence>
<reference evidence="1 2" key="1">
    <citation type="submission" date="2021-06" db="EMBL/GenBank/DDBJ databases">
        <authorList>
            <person name="Palmer J.M."/>
        </authorList>
    </citation>
    <scope>NUCLEOTIDE SEQUENCE [LARGE SCALE GENOMIC DNA]</scope>
    <source>
        <strain evidence="2">if_2019</strain>
        <tissue evidence="1">Muscle</tissue>
    </source>
</reference>
<keyword evidence="2" id="KW-1185">Reference proteome</keyword>
<dbReference type="Gene3D" id="6.10.140.250">
    <property type="match status" value="1"/>
</dbReference>
<evidence type="ECO:0000313" key="1">
    <source>
        <dbReference type="EMBL" id="MEQ2241841.1"/>
    </source>
</evidence>
<dbReference type="PANTHER" id="PTHR12800">
    <property type="entry name" value="CDC37-RELATED"/>
    <property type="match status" value="1"/>
</dbReference>
<gene>
    <name evidence="1" type="primary">CDC37_2</name>
    <name evidence="1" type="ORF">ILYODFUR_029509</name>
</gene>
<dbReference type="EMBL" id="JAHRIQ010062133">
    <property type="protein sequence ID" value="MEQ2241841.1"/>
    <property type="molecule type" value="Genomic_DNA"/>
</dbReference>
<dbReference type="SUPFAM" id="SSF101391">
    <property type="entry name" value="Hsp90 co-chaperone CDC37"/>
    <property type="match status" value="1"/>
</dbReference>
<evidence type="ECO:0000313" key="2">
    <source>
        <dbReference type="Proteomes" id="UP001482620"/>
    </source>
</evidence>